<evidence type="ECO:0000313" key="2">
    <source>
        <dbReference type="Proteomes" id="UP000052012"/>
    </source>
</evidence>
<dbReference type="STRING" id="1423781.FD06_GL000293"/>
<organism evidence="1 2">
    <name type="scientific">Apilactobacillus ozensis DSM 23829 = JCM 17196</name>
    <dbReference type="NCBI Taxonomy" id="1423781"/>
    <lineage>
        <taxon>Bacteria</taxon>
        <taxon>Bacillati</taxon>
        <taxon>Bacillota</taxon>
        <taxon>Bacilli</taxon>
        <taxon>Lactobacillales</taxon>
        <taxon>Lactobacillaceae</taxon>
        <taxon>Apilactobacillus</taxon>
    </lineage>
</organism>
<evidence type="ECO:0000313" key="1">
    <source>
        <dbReference type="EMBL" id="KRM69234.1"/>
    </source>
</evidence>
<proteinExistence type="predicted"/>
<dbReference type="AlphaFoldDB" id="A0A0R2ASE4"/>
<dbReference type="Pfam" id="PF05133">
    <property type="entry name" value="SPP1_portal"/>
    <property type="match status" value="1"/>
</dbReference>
<reference evidence="1 2" key="1">
    <citation type="journal article" date="2015" name="Genome Announc.">
        <title>Expanding the biotechnology potential of lactobacilli through comparative genomics of 213 strains and associated genera.</title>
        <authorList>
            <person name="Sun Z."/>
            <person name="Harris H.M."/>
            <person name="McCann A."/>
            <person name="Guo C."/>
            <person name="Argimon S."/>
            <person name="Zhang W."/>
            <person name="Yang X."/>
            <person name="Jeffery I.B."/>
            <person name="Cooney J.C."/>
            <person name="Kagawa T.F."/>
            <person name="Liu W."/>
            <person name="Song Y."/>
            <person name="Salvetti E."/>
            <person name="Wrobel A."/>
            <person name="Rasinkangas P."/>
            <person name="Parkhill J."/>
            <person name="Rea M.C."/>
            <person name="O'Sullivan O."/>
            <person name="Ritari J."/>
            <person name="Douillard F.P."/>
            <person name="Paul Ross R."/>
            <person name="Yang R."/>
            <person name="Briner A.E."/>
            <person name="Felis G.E."/>
            <person name="de Vos W.M."/>
            <person name="Barrangou R."/>
            <person name="Klaenhammer T.R."/>
            <person name="Caufield P.W."/>
            <person name="Cui Y."/>
            <person name="Zhang H."/>
            <person name="O'Toole P.W."/>
        </authorList>
    </citation>
    <scope>NUCLEOTIDE SEQUENCE [LARGE SCALE GENOMIC DNA]</scope>
    <source>
        <strain evidence="1 2">DSM 23829</strain>
    </source>
</reference>
<comment type="caution">
    <text evidence="1">The sequence shown here is derived from an EMBL/GenBank/DDBJ whole genome shotgun (WGS) entry which is preliminary data.</text>
</comment>
<gene>
    <name evidence="1" type="ORF">FD06_GL000293</name>
</gene>
<sequence length="458" mass="52148">MKQILDDTDTARQRVVDQNITSLRYYLNENDITLRNNGISKINKKGKNEALRSADNRISNNFHELIVDQEASYLTSNRPQIDVDDNDNINKQVDEVLGDDLTLTLNKLVVDASNAGAGWVHYWVGKNKKFNYAIVPPEQVTPIYDESLVNGMIAVRRTYSQRDDDGTLYDIHEYWDDKTCTFFKCKSSNATYQSLAIYNKIKYIDNTTEETTDNSNVYEHNLGRIPFIKFAKNLHEQPEISKYKGLIDAYDSIYNGYLNDLDDIQEVVFVLKNFGGQDLASFKKDLKETKALKFEDDGGVDTLSIEIPREARDDMLDITRSSIFLMAKSVDPSKVVLSNATATAIKQLQSQLEEKANLTQQYFQKGLNELIRAILKFLNIPNYDDAKISQTWTRATVQNTLEQAQALNQVAQFSSDETIAKANPFVSDWKEELAARKKQLVDDGYSNDNALKLGNDDE</sequence>
<dbReference type="InterPro" id="IPR021145">
    <property type="entry name" value="Portal_protein_SPP1_Gp6-like"/>
</dbReference>
<dbReference type="EMBL" id="AYYQ01000006">
    <property type="protein sequence ID" value="KRM69234.1"/>
    <property type="molecule type" value="Genomic_DNA"/>
</dbReference>
<name>A0A0R2ASE4_9LACO</name>
<protein>
    <submittedName>
        <fullName evidence="1">Phage portal protein</fullName>
    </submittedName>
</protein>
<keyword evidence="2" id="KW-1185">Reference proteome</keyword>
<dbReference type="PATRIC" id="fig|1423781.4.peg.296"/>
<dbReference type="Proteomes" id="UP000052012">
    <property type="component" value="Unassembled WGS sequence"/>
</dbReference>
<accession>A0A0R2ASE4</accession>